<sequence length="209" mass="24197">MTTRQRLRSEETKQAILTAAGKMFTGRGFEFVTMREIAKEAGCSHTTIYIYFKDKEVLLHELSMAPLLELKDRFETIARQSELTPERKLQQISVAFIHFCLQNKSMYSVIFITKGTRVDQEPDLPINKLRFDLFNQLGHILQDCLQLQAHDERLLTCNRIFFYMLQGIVSTYSQTDEPLQDIMSRLHSTFEEAFDSLLIGFKSKLTNGG</sequence>
<dbReference type="Gene3D" id="1.10.357.10">
    <property type="entry name" value="Tetracycline Repressor, domain 2"/>
    <property type="match status" value="1"/>
</dbReference>
<dbReference type="InterPro" id="IPR001647">
    <property type="entry name" value="HTH_TetR"/>
</dbReference>
<protein>
    <submittedName>
        <fullName evidence="4">AcrR family transcriptional regulator</fullName>
    </submittedName>
</protein>
<reference evidence="4 5" key="1">
    <citation type="submission" date="2023-07" db="EMBL/GenBank/DDBJ databases">
        <title>Sorghum-associated microbial communities from plants grown in Nebraska, USA.</title>
        <authorList>
            <person name="Schachtman D."/>
        </authorList>
    </citation>
    <scope>NUCLEOTIDE SEQUENCE [LARGE SCALE GENOMIC DNA]</scope>
    <source>
        <strain evidence="4 5">CC482</strain>
    </source>
</reference>
<dbReference type="InterPro" id="IPR050624">
    <property type="entry name" value="HTH-type_Tx_Regulator"/>
</dbReference>
<feature type="domain" description="HTH tetR-type" evidence="3">
    <location>
        <begin position="10"/>
        <end position="70"/>
    </location>
</feature>
<dbReference type="Pfam" id="PF00440">
    <property type="entry name" value="TetR_N"/>
    <property type="match status" value="1"/>
</dbReference>
<gene>
    <name evidence="4" type="ORF">J2T15_005584</name>
</gene>
<proteinExistence type="predicted"/>
<evidence type="ECO:0000256" key="1">
    <source>
        <dbReference type="ARBA" id="ARBA00023125"/>
    </source>
</evidence>
<comment type="caution">
    <text evidence="4">The sequence shown here is derived from an EMBL/GenBank/DDBJ whole genome shotgun (WGS) entry which is preliminary data.</text>
</comment>
<keyword evidence="1 2" id="KW-0238">DNA-binding</keyword>
<dbReference type="InterPro" id="IPR009057">
    <property type="entry name" value="Homeodomain-like_sf"/>
</dbReference>
<dbReference type="Proteomes" id="UP001229346">
    <property type="component" value="Unassembled WGS sequence"/>
</dbReference>
<dbReference type="PRINTS" id="PR00455">
    <property type="entry name" value="HTHTETR"/>
</dbReference>
<evidence type="ECO:0000313" key="5">
    <source>
        <dbReference type="Proteomes" id="UP001229346"/>
    </source>
</evidence>
<dbReference type="PANTHER" id="PTHR43479">
    <property type="entry name" value="ACREF/ENVCD OPERON REPRESSOR-RELATED"/>
    <property type="match status" value="1"/>
</dbReference>
<organism evidence="4 5">
    <name type="scientific">Paenibacillus harenae</name>
    <dbReference type="NCBI Taxonomy" id="306543"/>
    <lineage>
        <taxon>Bacteria</taxon>
        <taxon>Bacillati</taxon>
        <taxon>Bacillota</taxon>
        <taxon>Bacilli</taxon>
        <taxon>Bacillales</taxon>
        <taxon>Paenibacillaceae</taxon>
        <taxon>Paenibacillus</taxon>
    </lineage>
</organism>
<dbReference type="RefSeq" id="WP_307208141.1">
    <property type="nucleotide sequence ID" value="NZ_JAUSST010000006.1"/>
</dbReference>
<dbReference type="SUPFAM" id="SSF46689">
    <property type="entry name" value="Homeodomain-like"/>
    <property type="match status" value="1"/>
</dbReference>
<dbReference type="EMBL" id="JAUSSU010000015">
    <property type="protein sequence ID" value="MDQ0116108.1"/>
    <property type="molecule type" value="Genomic_DNA"/>
</dbReference>
<evidence type="ECO:0000256" key="2">
    <source>
        <dbReference type="PROSITE-ProRule" id="PRU00335"/>
    </source>
</evidence>
<evidence type="ECO:0000313" key="4">
    <source>
        <dbReference type="EMBL" id="MDQ0116108.1"/>
    </source>
</evidence>
<name>A0ABT9UAR6_PAEHA</name>
<accession>A0ABT9UAR6</accession>
<dbReference type="PANTHER" id="PTHR43479:SF11">
    <property type="entry name" value="ACREF_ENVCD OPERON REPRESSOR-RELATED"/>
    <property type="match status" value="1"/>
</dbReference>
<evidence type="ECO:0000259" key="3">
    <source>
        <dbReference type="PROSITE" id="PS50977"/>
    </source>
</evidence>
<keyword evidence="5" id="KW-1185">Reference proteome</keyword>
<feature type="DNA-binding region" description="H-T-H motif" evidence="2">
    <location>
        <begin position="33"/>
        <end position="52"/>
    </location>
</feature>
<dbReference type="PROSITE" id="PS50977">
    <property type="entry name" value="HTH_TETR_2"/>
    <property type="match status" value="1"/>
</dbReference>